<name>A0A166MT69_COLIC</name>
<dbReference type="EMBL" id="LFIW01002656">
    <property type="protein sequence ID" value="KZL64970.1"/>
    <property type="molecule type" value="Genomic_DNA"/>
</dbReference>
<feature type="region of interest" description="Disordered" evidence="1">
    <location>
        <begin position="1"/>
        <end position="217"/>
    </location>
</feature>
<organism evidence="2 3">
    <name type="scientific">Colletotrichum incanum</name>
    <name type="common">Soybean anthracnose fungus</name>
    <dbReference type="NCBI Taxonomy" id="1573173"/>
    <lineage>
        <taxon>Eukaryota</taxon>
        <taxon>Fungi</taxon>
        <taxon>Dikarya</taxon>
        <taxon>Ascomycota</taxon>
        <taxon>Pezizomycotina</taxon>
        <taxon>Sordariomycetes</taxon>
        <taxon>Hypocreomycetidae</taxon>
        <taxon>Glomerellales</taxon>
        <taxon>Glomerellaceae</taxon>
        <taxon>Colletotrichum</taxon>
        <taxon>Colletotrichum spaethianum species complex</taxon>
    </lineage>
</organism>
<reference evidence="2 3" key="1">
    <citation type="submission" date="2015-06" db="EMBL/GenBank/DDBJ databases">
        <title>Survival trade-offs in plant roots during colonization by closely related pathogenic and mutualistic fungi.</title>
        <authorList>
            <person name="Hacquard S."/>
            <person name="Kracher B."/>
            <person name="Hiruma K."/>
            <person name="Weinman A."/>
            <person name="Muench P."/>
            <person name="Garrido Oter R."/>
            <person name="Ver Loren van Themaat E."/>
            <person name="Dallerey J.-F."/>
            <person name="Damm U."/>
            <person name="Henrissat B."/>
            <person name="Lespinet O."/>
            <person name="Thon M."/>
            <person name="Kemen E."/>
            <person name="McHardy A.C."/>
            <person name="Schulze-Lefert P."/>
            <person name="O'Connell R.J."/>
        </authorList>
    </citation>
    <scope>NUCLEOTIDE SEQUENCE [LARGE SCALE GENOMIC DNA]</scope>
    <source>
        <strain evidence="2 3">MAFF 238704</strain>
    </source>
</reference>
<feature type="compositionally biased region" description="Low complexity" evidence="1">
    <location>
        <begin position="97"/>
        <end position="107"/>
    </location>
</feature>
<evidence type="ECO:0000256" key="1">
    <source>
        <dbReference type="SAM" id="MobiDB-lite"/>
    </source>
</evidence>
<feature type="compositionally biased region" description="Basic residues" evidence="1">
    <location>
        <begin position="165"/>
        <end position="175"/>
    </location>
</feature>
<feature type="compositionally biased region" description="Basic and acidic residues" evidence="1">
    <location>
        <begin position="176"/>
        <end position="189"/>
    </location>
</feature>
<evidence type="ECO:0000313" key="2">
    <source>
        <dbReference type="EMBL" id="KZL64970.1"/>
    </source>
</evidence>
<comment type="caution">
    <text evidence="2">The sequence shown here is derived from an EMBL/GenBank/DDBJ whole genome shotgun (WGS) entry which is preliminary data.</text>
</comment>
<feature type="compositionally biased region" description="Low complexity" evidence="1">
    <location>
        <begin position="144"/>
        <end position="164"/>
    </location>
</feature>
<evidence type="ECO:0000313" key="3">
    <source>
        <dbReference type="Proteomes" id="UP000076584"/>
    </source>
</evidence>
<feature type="compositionally biased region" description="Basic and acidic residues" evidence="1">
    <location>
        <begin position="208"/>
        <end position="217"/>
    </location>
</feature>
<sequence>MESAQHTEGPLPSTSNNNRRTPRTSQQQSRSQPRSQPPKPRRKASRPPTSDTKGKSVLDGSDREHESDAEEAPRNPRPKNSGPSQSGSRPARRRPSAPRAVPRATPAPSMPSEDEHLVDPVPLRPGVSARRSAPTRIPQLGENSASSLASDTDTTSSSSSSSLRPLRRPAVRRRTSKDLSLRGPIREIPEEGGELPPGGPDFSTPLPERAKNPRDILNDGERGFIVDLKLNLQVDIHIKAKLMGDLTLSVL</sequence>
<gene>
    <name evidence="2" type="ORF">CI238_07103</name>
</gene>
<proteinExistence type="predicted"/>
<dbReference type="AlphaFoldDB" id="A0A166MT69"/>
<keyword evidence="3" id="KW-1185">Reference proteome</keyword>
<feature type="compositionally biased region" description="Basic and acidic residues" evidence="1">
    <location>
        <begin position="52"/>
        <end position="74"/>
    </location>
</feature>
<protein>
    <submittedName>
        <fullName evidence="2">Uncharacterized protein</fullName>
    </submittedName>
</protein>
<accession>A0A166MT69</accession>
<dbReference type="Proteomes" id="UP000076584">
    <property type="component" value="Unassembled WGS sequence"/>
</dbReference>
<feature type="compositionally biased region" description="Low complexity" evidence="1">
    <location>
        <begin position="12"/>
        <end position="34"/>
    </location>
</feature>